<evidence type="ECO:0000256" key="3">
    <source>
        <dbReference type="ARBA" id="ARBA00012759"/>
    </source>
</evidence>
<dbReference type="STRING" id="441375.B6A9H1"/>
<dbReference type="GeneID" id="6994404"/>
<evidence type="ECO:0000259" key="10">
    <source>
        <dbReference type="PROSITE" id="PS50235"/>
    </source>
</evidence>
<evidence type="ECO:0000256" key="4">
    <source>
        <dbReference type="ARBA" id="ARBA00022670"/>
    </source>
</evidence>
<dbReference type="OrthoDB" id="289038at2759"/>
<dbReference type="GO" id="GO:0005829">
    <property type="term" value="C:cytosol"/>
    <property type="evidence" value="ECO:0007669"/>
    <property type="project" value="TreeGrafter"/>
</dbReference>
<dbReference type="OMA" id="ESHTECT"/>
<keyword evidence="8" id="KW-0175">Coiled coil</keyword>
<dbReference type="GO" id="GO:0005634">
    <property type="term" value="C:nucleus"/>
    <property type="evidence" value="ECO:0007669"/>
    <property type="project" value="UniProtKB-SubCell"/>
</dbReference>
<dbReference type="Proteomes" id="UP000001460">
    <property type="component" value="Unassembled WGS sequence"/>
</dbReference>
<comment type="similarity">
    <text evidence="2">Belongs to the peptidase C19 family.</text>
</comment>
<feature type="region of interest" description="Disordered" evidence="9">
    <location>
        <begin position="1252"/>
        <end position="1272"/>
    </location>
</feature>
<evidence type="ECO:0000256" key="9">
    <source>
        <dbReference type="SAM" id="MobiDB-lite"/>
    </source>
</evidence>
<keyword evidence="12" id="KW-1185">Reference proteome</keyword>
<dbReference type="GO" id="GO:0004843">
    <property type="term" value="F:cysteine-type deubiquitinase activity"/>
    <property type="evidence" value="ECO:0007669"/>
    <property type="project" value="UniProtKB-EC"/>
</dbReference>
<keyword evidence="5" id="KW-0833">Ubl conjugation pathway</keyword>
<keyword evidence="4" id="KW-0645">Protease</keyword>
<dbReference type="InterPro" id="IPR038765">
    <property type="entry name" value="Papain-like_cys_pep_sf"/>
</dbReference>
<dbReference type="InterPro" id="IPR028889">
    <property type="entry name" value="USP"/>
</dbReference>
<dbReference type="InterPro" id="IPR050164">
    <property type="entry name" value="Peptidase_C19"/>
</dbReference>
<dbReference type="Gene3D" id="3.90.70.10">
    <property type="entry name" value="Cysteine proteinases"/>
    <property type="match status" value="1"/>
</dbReference>
<dbReference type="InterPro" id="IPR001394">
    <property type="entry name" value="Peptidase_C19_UCH"/>
</dbReference>
<proteinExistence type="inferred from homology"/>
<evidence type="ECO:0000256" key="1">
    <source>
        <dbReference type="ARBA" id="ARBA00000707"/>
    </source>
</evidence>
<evidence type="ECO:0000256" key="8">
    <source>
        <dbReference type="SAM" id="Coils"/>
    </source>
</evidence>
<organism evidence="11 12">
    <name type="scientific">Cryptosporidium muris (strain RN66)</name>
    <dbReference type="NCBI Taxonomy" id="441375"/>
    <lineage>
        <taxon>Eukaryota</taxon>
        <taxon>Sar</taxon>
        <taxon>Alveolata</taxon>
        <taxon>Apicomplexa</taxon>
        <taxon>Conoidasida</taxon>
        <taxon>Coccidia</taxon>
        <taxon>Eucoccidiorida</taxon>
        <taxon>Eimeriorina</taxon>
        <taxon>Cryptosporidiidae</taxon>
        <taxon>Cryptosporidium</taxon>
    </lineage>
</organism>
<dbReference type="eggNOG" id="KOG1863">
    <property type="taxonomic scope" value="Eukaryota"/>
</dbReference>
<evidence type="ECO:0000256" key="6">
    <source>
        <dbReference type="ARBA" id="ARBA00022801"/>
    </source>
</evidence>
<evidence type="ECO:0000256" key="7">
    <source>
        <dbReference type="ARBA" id="ARBA00022807"/>
    </source>
</evidence>
<keyword evidence="7" id="KW-0788">Thiol protease</keyword>
<feature type="coiled-coil region" evidence="8">
    <location>
        <begin position="1139"/>
        <end position="1166"/>
    </location>
</feature>
<feature type="compositionally biased region" description="Polar residues" evidence="9">
    <location>
        <begin position="654"/>
        <end position="666"/>
    </location>
</feature>
<dbReference type="RefSeq" id="XP_002139211.1">
    <property type="nucleotide sequence ID" value="XM_002139175.1"/>
</dbReference>
<sequence>MRSSEINHINYLDFKKIPNGVITEMLMGLYVYNIYSPNLELYDSIANKNPFSLLDIHCKSFKNTKGIWRKGSIKNWFKLSDEISRDATSVKVTPKEHINLYKSTYKYSGIRNLGATCYMGSYLQYLFMNLDFRSKFLQIPCDSLVDSTDNLIEGTDCTKSTLYPYSKLKSGESFLTCMATPSKAEKDSFCKNIEYKKDKMKDNYESTSYNSTSKLRNSLLALSELQKIFLLMESGKHPVVDPSTFAKALKISTENQEDATEFAALLLSLFEDKIEVLEKILNKDKLENTNNLGVSEILLDSSNTNTQSNHVKLLDNFLEFGNTSSADNSHTNPEYSQISKFSYSNFIPKLFRGTLDYYVECQTCFNKTHILDHFYEIRLQILLNNIMTSDTSNNIKDLSLIGEDINCVTFVSDESGDKKSSSCVTLEKAFDNFFRHERLTGENQYMCELCGYKTDAIKHCTLRELPPYLHICLQRYIYDPCSFTRKKLSLPVDFPMDLNIKPYCGNKVRIERKVKQELNNKSNIYSDNEIIYSQVYDIDTLPNEMLQYEFIGILEHQGQSAMSGHYTASLKDFEFVSPCQAEDCPYKINVNGTKAKLSSKSTYKSSTFQNISSISEEISKYKKYGKNSHKKILMNPETLGCDILDNECNLKDSLNSNLSPESNIESQPVKPGNNMKHEQKKSSNLEHPRDIKKRKQKSVLPGNEAVSRRKVEVFPSSAPVELMAQYRLAQFMSQLKYNQSLNLDLSEKLQSVDQMLRTEPLTPTAAEPHMSQNKLYALLMLHELQRRNATLLNPDVSSCYSPIFQSSKSIYTISEHSQTPKIDLSQSEVTYEAKQPSILKEYIQNSESDVTNILESSQDSTIVDSSQQSTLAASPKLQKSTIQRVPQDDSYIKSGIYSWPLNSNPNVFRFLNPLLNYQTSSIPHADQSTVQQPLFYQGQNTHFSLLNLGATYRMGNPMLNINSVADPLKSPQLQHGIALQVNTPNLFGQNLQDMQNLEHIQEIRQGEVIFQQTRNLNSNPVNNITNTQNREITPKNNSRTVSSPLIKFKDGGLKGGDGQEETEFINERFDSEKTSGMKMESHTECTKLYSGTVVHENLRQNLPSECESIQYNDNQNLIMRNQQLIPSSPENKGVPSNKSNFLGQNIEKVVQECKQLKQNSQAITKKSSKLVTKHKFDVSHSSHEIQNIKISYCKCKIDHELRKRWNWVHFNDKDVQEWYPKTIGKDNKRMTSKTGYMLIYKRKDWDPKLKMSHSTKETEDLAPSPPLPKKEENRSKLYPQQITLISTAELKCLSDICDIRRKHVEYLRDCVLQPTLKKWSDKWLYVLEASQGNDEYIASNFPFLEFVTVPSAWWSDFIYGMDICKTVLRYKRDNHNIKNLQNRELIDTTDLWDLSSMQCIHCEVGKKILLSPLAFWNGRLKLFPPEAFISLLECLEVEKQKIQNINLFEDSIILKNSGLIGMNPLILKDMICSSCSKELYAILQISLSELDLISEMYYYEPNHNKQEEICVLNVKVINNILKEYDIDKWNRKSKEKPKSERRQLLFKDIEAQIEKLILETQSEKTGHGNSRVFTNNSDNILDLSKDIRPGSPLCPHDLVVIPRFKLRILKLVPTKLVREFIRLENLRAEKISNYLNSFNRNRKLEAKVRYMCSNIVKVCWVCTIQAQ</sequence>
<accession>B6A9H1</accession>
<dbReference type="PANTHER" id="PTHR24006:SF722">
    <property type="entry name" value="UBIQUITIN CARBOXYL-TERMINAL HYDROLASE 48"/>
    <property type="match status" value="1"/>
</dbReference>
<evidence type="ECO:0000256" key="5">
    <source>
        <dbReference type="ARBA" id="ARBA00022786"/>
    </source>
</evidence>
<dbReference type="GO" id="GO:0006508">
    <property type="term" value="P:proteolysis"/>
    <property type="evidence" value="ECO:0007669"/>
    <property type="project" value="UniProtKB-KW"/>
</dbReference>
<dbReference type="PANTHER" id="PTHR24006">
    <property type="entry name" value="UBIQUITIN CARBOXYL-TERMINAL HYDROLASE"/>
    <property type="match status" value="1"/>
</dbReference>
<dbReference type="SUPFAM" id="SSF54001">
    <property type="entry name" value="Cysteine proteinases"/>
    <property type="match status" value="1"/>
</dbReference>
<dbReference type="EC" id="3.4.19.12" evidence="3"/>
<dbReference type="GO" id="GO:0016579">
    <property type="term" value="P:protein deubiquitination"/>
    <property type="evidence" value="ECO:0007669"/>
    <property type="project" value="InterPro"/>
</dbReference>
<protein>
    <recommendedName>
        <fullName evidence="3">ubiquitinyl hydrolase 1</fullName>
        <ecNumber evidence="3">3.4.19.12</ecNumber>
    </recommendedName>
</protein>
<feature type="compositionally biased region" description="Basic and acidic residues" evidence="9">
    <location>
        <begin position="675"/>
        <end position="689"/>
    </location>
</feature>
<dbReference type="EMBL" id="DS989726">
    <property type="protein sequence ID" value="EEA04862.1"/>
    <property type="molecule type" value="Genomic_DNA"/>
</dbReference>
<dbReference type="Pfam" id="PF00443">
    <property type="entry name" value="UCH"/>
    <property type="match status" value="1"/>
</dbReference>
<gene>
    <name evidence="11" type="ORF">CMU_039290</name>
</gene>
<dbReference type="VEuPathDB" id="CryptoDB:CMU_039290"/>
<name>B6A9H1_CRYMR</name>
<keyword evidence="6 11" id="KW-0378">Hydrolase</keyword>
<evidence type="ECO:0000313" key="12">
    <source>
        <dbReference type="Proteomes" id="UP000001460"/>
    </source>
</evidence>
<comment type="catalytic activity">
    <reaction evidence="1">
        <text>Thiol-dependent hydrolysis of ester, thioester, amide, peptide and isopeptide bonds formed by the C-terminal Gly of ubiquitin (a 76-residue protein attached to proteins as an intracellular targeting signal).</text>
        <dbReference type="EC" id="3.4.19.12"/>
    </reaction>
</comment>
<evidence type="ECO:0000256" key="2">
    <source>
        <dbReference type="ARBA" id="ARBA00009085"/>
    </source>
</evidence>
<feature type="region of interest" description="Disordered" evidence="9">
    <location>
        <begin position="654"/>
        <end position="705"/>
    </location>
</feature>
<dbReference type="PROSITE" id="PS50235">
    <property type="entry name" value="USP_3"/>
    <property type="match status" value="1"/>
</dbReference>
<evidence type="ECO:0000313" key="11">
    <source>
        <dbReference type="EMBL" id="EEA04862.1"/>
    </source>
</evidence>
<reference evidence="11" key="1">
    <citation type="submission" date="2008-06" db="EMBL/GenBank/DDBJ databases">
        <authorList>
            <person name="Lorenzi H."/>
            <person name="Inman J."/>
            <person name="Miller J."/>
            <person name="Schobel S."/>
            <person name="Amedeo P."/>
            <person name="Caler E.V."/>
            <person name="da Silva J."/>
        </authorList>
    </citation>
    <scope>NUCLEOTIDE SEQUENCE [LARGE SCALE GENOMIC DNA]</scope>
    <source>
        <strain evidence="11">RN66</strain>
    </source>
</reference>
<feature type="domain" description="USP" evidence="10">
    <location>
        <begin position="108"/>
        <end position="624"/>
    </location>
</feature>